<dbReference type="STRING" id="86049.A0A1C1CP41"/>
<dbReference type="InterPro" id="IPR002938">
    <property type="entry name" value="FAD-bd"/>
</dbReference>
<evidence type="ECO:0000313" key="7">
    <source>
        <dbReference type="EMBL" id="OCT50241.1"/>
    </source>
</evidence>
<dbReference type="OrthoDB" id="47494at2759"/>
<keyword evidence="3" id="KW-0274">FAD</keyword>
<evidence type="ECO:0000256" key="2">
    <source>
        <dbReference type="ARBA" id="ARBA00022630"/>
    </source>
</evidence>
<dbReference type="Pfam" id="PF01494">
    <property type="entry name" value="FAD_binding_3"/>
    <property type="match status" value="2"/>
</dbReference>
<feature type="domain" description="FAD-binding" evidence="6">
    <location>
        <begin position="319"/>
        <end position="375"/>
    </location>
</feature>
<keyword evidence="4" id="KW-0560">Oxidoreductase</keyword>
<keyword evidence="8" id="KW-1185">Reference proteome</keyword>
<dbReference type="VEuPathDB" id="FungiDB:G647_05750"/>
<dbReference type="Proteomes" id="UP000094526">
    <property type="component" value="Unassembled WGS sequence"/>
</dbReference>
<evidence type="ECO:0000256" key="4">
    <source>
        <dbReference type="ARBA" id="ARBA00023002"/>
    </source>
</evidence>
<dbReference type="SUPFAM" id="SSF51905">
    <property type="entry name" value="FAD/NAD(P)-binding domain"/>
    <property type="match status" value="1"/>
</dbReference>
<gene>
    <name evidence="7" type="ORF">CLCR_07032</name>
</gene>
<keyword evidence="2" id="KW-0285">Flavoprotein</keyword>
<dbReference type="PANTHER" id="PTHR47178:SF6">
    <property type="entry name" value="FAD-BINDING DOMAIN-CONTAINING PROTEIN"/>
    <property type="match status" value="1"/>
</dbReference>
<feature type="domain" description="FAD-binding" evidence="6">
    <location>
        <begin position="5"/>
        <end position="185"/>
    </location>
</feature>
<dbReference type="GO" id="GO:0071949">
    <property type="term" value="F:FAD binding"/>
    <property type="evidence" value="ECO:0007669"/>
    <property type="project" value="InterPro"/>
</dbReference>
<dbReference type="eggNOG" id="ENOG502SIF1">
    <property type="taxonomic scope" value="Eukaryota"/>
</dbReference>
<dbReference type="InterPro" id="IPR036188">
    <property type="entry name" value="FAD/NAD-bd_sf"/>
</dbReference>
<keyword evidence="5" id="KW-0503">Monooxygenase</keyword>
<name>A0A1C1CP41_9EURO</name>
<dbReference type="VEuPathDB" id="FungiDB:CLCR_07032"/>
<protein>
    <submittedName>
        <fullName evidence="7">Putative FAD dependent oxidoreductase</fullName>
    </submittedName>
</protein>
<evidence type="ECO:0000256" key="1">
    <source>
        <dbReference type="ARBA" id="ARBA00001974"/>
    </source>
</evidence>
<dbReference type="AlphaFoldDB" id="A0A1C1CP41"/>
<organism evidence="7 8">
    <name type="scientific">Cladophialophora carrionii</name>
    <dbReference type="NCBI Taxonomy" id="86049"/>
    <lineage>
        <taxon>Eukaryota</taxon>
        <taxon>Fungi</taxon>
        <taxon>Dikarya</taxon>
        <taxon>Ascomycota</taxon>
        <taxon>Pezizomycotina</taxon>
        <taxon>Eurotiomycetes</taxon>
        <taxon>Chaetothyriomycetidae</taxon>
        <taxon>Chaetothyriales</taxon>
        <taxon>Herpotrichiellaceae</taxon>
        <taxon>Cladophialophora</taxon>
    </lineage>
</organism>
<proteinExistence type="predicted"/>
<dbReference type="PANTHER" id="PTHR47178">
    <property type="entry name" value="MONOOXYGENASE, FAD-BINDING"/>
    <property type="match status" value="1"/>
</dbReference>
<evidence type="ECO:0000259" key="6">
    <source>
        <dbReference type="Pfam" id="PF01494"/>
    </source>
</evidence>
<dbReference type="GO" id="GO:0004497">
    <property type="term" value="F:monooxygenase activity"/>
    <property type="evidence" value="ECO:0007669"/>
    <property type="project" value="UniProtKB-KW"/>
</dbReference>
<dbReference type="Gene3D" id="3.50.50.60">
    <property type="entry name" value="FAD/NAD(P)-binding domain"/>
    <property type="match status" value="1"/>
</dbReference>
<comment type="caution">
    <text evidence="7">The sequence shown here is derived from an EMBL/GenBank/DDBJ whole genome shotgun (WGS) entry which is preliminary data.</text>
</comment>
<dbReference type="EMBL" id="LGRB01000010">
    <property type="protein sequence ID" value="OCT50241.1"/>
    <property type="molecule type" value="Genomic_DNA"/>
</dbReference>
<evidence type="ECO:0000256" key="5">
    <source>
        <dbReference type="ARBA" id="ARBA00023033"/>
    </source>
</evidence>
<accession>A0A1C1CP41</accession>
<reference evidence="8" key="1">
    <citation type="submission" date="2015-07" db="EMBL/GenBank/DDBJ databases">
        <authorList>
            <person name="Teixeira M.M."/>
            <person name="Souza R.C."/>
            <person name="Almeida L.G."/>
            <person name="Vicente V.A."/>
            <person name="de Hoog S."/>
            <person name="Bocca A.L."/>
            <person name="de Almeida S.R."/>
            <person name="Vasconcelos A.T."/>
            <person name="Felipe M.S."/>
        </authorList>
    </citation>
    <scope>NUCLEOTIDE SEQUENCE [LARGE SCALE GENOMIC DNA]</scope>
    <source>
        <strain evidence="8">KSF</strain>
    </source>
</reference>
<dbReference type="PRINTS" id="PR00420">
    <property type="entry name" value="RNGMNOXGNASE"/>
</dbReference>
<sequence>MPGIRVIIIGGGLSGALLANGLIRNGIDVTVYERDRATTEKEGYQIRLGEPSLIGFRSCLSAELMAQIEAKLGQSNDAAKGNKTFTAPYIHNSSFEPLLDLGTLPNYTESSAINRVVLRNFLLDPIRAHDCVRFERSFSHYEICTEATDRERVQVHFTDGSSDWCDILVAADGSGSRINQQVGLNNLVTIDTHATYVARGTLSHEKLRQLPEVLHSHPLMVFDRGASLYYALYMPQKAGAGDDVNNRLFNFEEKEASIYWGLNIPKSDPKFKESQDRLAVCLEYVRDWSPIFNTILSLGVKDAEIGDVGSVPLRASTKPSVTWREEARARNPSNPAVAQPRIWLIGDAIHAMQPNRGMGGNQSLRDCADILPALLELDQLARHEASPTNDRVSRALTRYENGVIERAFEWVKKSGGTSLPNLSIATPADMKVFQEVFIKE</sequence>
<evidence type="ECO:0000313" key="8">
    <source>
        <dbReference type="Proteomes" id="UP000094526"/>
    </source>
</evidence>
<evidence type="ECO:0000256" key="3">
    <source>
        <dbReference type="ARBA" id="ARBA00022827"/>
    </source>
</evidence>
<comment type="cofactor">
    <cofactor evidence="1">
        <name>FAD</name>
        <dbReference type="ChEBI" id="CHEBI:57692"/>
    </cofactor>
</comment>